<comment type="caution">
    <text evidence="1">The sequence shown here is derived from an EMBL/GenBank/DDBJ whole genome shotgun (WGS) entry which is preliminary data.</text>
</comment>
<dbReference type="EMBL" id="QKWP01000354">
    <property type="protein sequence ID" value="RIB21544.1"/>
    <property type="molecule type" value="Genomic_DNA"/>
</dbReference>
<evidence type="ECO:0000313" key="2">
    <source>
        <dbReference type="Proteomes" id="UP000266673"/>
    </source>
</evidence>
<dbReference type="Proteomes" id="UP000266673">
    <property type="component" value="Unassembled WGS sequence"/>
</dbReference>
<keyword evidence="2" id="KW-1185">Reference proteome</keyword>
<sequence>MEKLQFYYYTYCVKQKCKLNKIDFHLEDEKYKKYNRISYPNIHNNRLFHYTAN</sequence>
<reference evidence="1 2" key="1">
    <citation type="submission" date="2018-06" db="EMBL/GenBank/DDBJ databases">
        <title>Comparative genomics reveals the genomic features of Rhizophagus irregularis, R. cerebriforme, R. diaphanum and Gigaspora rosea, and their symbiotic lifestyle signature.</title>
        <authorList>
            <person name="Morin E."/>
            <person name="San Clemente H."/>
            <person name="Chen E.C.H."/>
            <person name="De La Providencia I."/>
            <person name="Hainaut M."/>
            <person name="Kuo A."/>
            <person name="Kohler A."/>
            <person name="Murat C."/>
            <person name="Tang N."/>
            <person name="Roy S."/>
            <person name="Loubradou J."/>
            <person name="Henrissat B."/>
            <person name="Grigoriev I.V."/>
            <person name="Corradi N."/>
            <person name="Roux C."/>
            <person name="Martin F.M."/>
        </authorList>
    </citation>
    <scope>NUCLEOTIDE SEQUENCE [LARGE SCALE GENOMIC DNA]</scope>
    <source>
        <strain evidence="1 2">DAOM 194757</strain>
    </source>
</reference>
<proteinExistence type="predicted"/>
<name>A0A397VGF2_9GLOM</name>
<accession>A0A397VGF2</accession>
<dbReference type="AlphaFoldDB" id="A0A397VGF2"/>
<evidence type="ECO:0000313" key="1">
    <source>
        <dbReference type="EMBL" id="RIB21544.1"/>
    </source>
</evidence>
<gene>
    <name evidence="1" type="ORF">C2G38_1087843</name>
</gene>
<organism evidence="1 2">
    <name type="scientific">Gigaspora rosea</name>
    <dbReference type="NCBI Taxonomy" id="44941"/>
    <lineage>
        <taxon>Eukaryota</taxon>
        <taxon>Fungi</taxon>
        <taxon>Fungi incertae sedis</taxon>
        <taxon>Mucoromycota</taxon>
        <taxon>Glomeromycotina</taxon>
        <taxon>Glomeromycetes</taxon>
        <taxon>Diversisporales</taxon>
        <taxon>Gigasporaceae</taxon>
        <taxon>Gigaspora</taxon>
    </lineage>
</organism>
<protein>
    <submittedName>
        <fullName evidence="1">Uncharacterized protein</fullName>
    </submittedName>
</protein>